<evidence type="ECO:0000256" key="1">
    <source>
        <dbReference type="ARBA" id="ARBA00004308"/>
    </source>
</evidence>
<feature type="region of interest" description="Disordered" evidence="5">
    <location>
        <begin position="292"/>
        <end position="423"/>
    </location>
</feature>
<accession>A0A8H7S0N1</accession>
<evidence type="ECO:0000256" key="2">
    <source>
        <dbReference type="ARBA" id="ARBA00022692"/>
    </source>
</evidence>
<name>A0A8H7S0N1_9FUNG</name>
<keyword evidence="2" id="KW-0812">Transmembrane</keyword>
<protein>
    <recommendedName>
        <fullName evidence="6">TECPR1-like DysF domain-containing protein</fullName>
    </recommendedName>
</protein>
<reference evidence="7 8" key="1">
    <citation type="submission" date="2020-12" db="EMBL/GenBank/DDBJ databases">
        <title>Metabolic potential, ecology and presence of endohyphal bacteria is reflected in genomic diversity of Mucoromycotina.</title>
        <authorList>
            <person name="Muszewska A."/>
            <person name="Okrasinska A."/>
            <person name="Steczkiewicz K."/>
            <person name="Drgas O."/>
            <person name="Orlowska M."/>
            <person name="Perlinska-Lenart U."/>
            <person name="Aleksandrzak-Piekarczyk T."/>
            <person name="Szatraj K."/>
            <person name="Zielenkiewicz U."/>
            <person name="Pilsyk S."/>
            <person name="Malc E."/>
            <person name="Mieczkowski P."/>
            <person name="Kruszewska J.S."/>
            <person name="Biernat P."/>
            <person name="Pawlowska J."/>
        </authorList>
    </citation>
    <scope>NUCLEOTIDE SEQUENCE [LARGE SCALE GENOMIC DNA]</scope>
    <source>
        <strain evidence="7 8">CBS 142.35</strain>
    </source>
</reference>
<feature type="compositionally biased region" description="Low complexity" evidence="5">
    <location>
        <begin position="328"/>
        <end position="349"/>
    </location>
</feature>
<gene>
    <name evidence="7" type="ORF">INT45_000645</name>
</gene>
<evidence type="ECO:0000313" key="7">
    <source>
        <dbReference type="EMBL" id="KAG2220420.1"/>
    </source>
</evidence>
<comment type="subcellular location">
    <subcellularLocation>
        <location evidence="1">Endomembrane system</location>
    </subcellularLocation>
</comment>
<dbReference type="EMBL" id="JAEPRB010000141">
    <property type="protein sequence ID" value="KAG2220420.1"/>
    <property type="molecule type" value="Genomic_DNA"/>
</dbReference>
<evidence type="ECO:0000256" key="5">
    <source>
        <dbReference type="SAM" id="MobiDB-lite"/>
    </source>
</evidence>
<feature type="domain" description="TECPR1-like DysF" evidence="6">
    <location>
        <begin position="25"/>
        <end position="267"/>
    </location>
</feature>
<dbReference type="InterPro" id="IPR052646">
    <property type="entry name" value="Peroxisomal_PEX28-32"/>
</dbReference>
<dbReference type="AlphaFoldDB" id="A0A8H7S0N1"/>
<dbReference type="Proteomes" id="UP000646827">
    <property type="component" value="Unassembled WGS sequence"/>
</dbReference>
<keyword evidence="3" id="KW-1133">Transmembrane helix</keyword>
<dbReference type="PANTHER" id="PTHR31679:SF2">
    <property type="entry name" value="PEROXISOMAL MEMBRANE PROTEIN PEX30-RELATED"/>
    <property type="match status" value="1"/>
</dbReference>
<dbReference type="Pfam" id="PF06398">
    <property type="entry name" value="Pex24p"/>
    <property type="match status" value="1"/>
</dbReference>
<feature type="compositionally biased region" description="Low complexity" evidence="5">
    <location>
        <begin position="356"/>
        <end position="396"/>
    </location>
</feature>
<dbReference type="InterPro" id="IPR010482">
    <property type="entry name" value="TECPR1-like_DysF"/>
</dbReference>
<evidence type="ECO:0000313" key="8">
    <source>
        <dbReference type="Proteomes" id="UP000646827"/>
    </source>
</evidence>
<dbReference type="GO" id="GO:0005778">
    <property type="term" value="C:peroxisomal membrane"/>
    <property type="evidence" value="ECO:0007669"/>
    <property type="project" value="TreeGrafter"/>
</dbReference>
<dbReference type="PANTHER" id="PTHR31679">
    <property type="entry name" value="PEROXISOMAL MEMBRANE PROTEIN PEX30-RELATED"/>
    <property type="match status" value="1"/>
</dbReference>
<comment type="caution">
    <text evidence="7">The sequence shown here is derived from an EMBL/GenBank/DDBJ whole genome shotgun (WGS) entry which is preliminary data.</text>
</comment>
<dbReference type="GO" id="GO:0012505">
    <property type="term" value="C:endomembrane system"/>
    <property type="evidence" value="ECO:0007669"/>
    <property type="project" value="UniProtKB-SubCell"/>
</dbReference>
<evidence type="ECO:0000259" key="6">
    <source>
        <dbReference type="Pfam" id="PF06398"/>
    </source>
</evidence>
<organism evidence="7 8">
    <name type="scientific">Circinella minor</name>
    <dbReference type="NCBI Taxonomy" id="1195481"/>
    <lineage>
        <taxon>Eukaryota</taxon>
        <taxon>Fungi</taxon>
        <taxon>Fungi incertae sedis</taxon>
        <taxon>Mucoromycota</taxon>
        <taxon>Mucoromycotina</taxon>
        <taxon>Mucoromycetes</taxon>
        <taxon>Mucorales</taxon>
        <taxon>Lichtheimiaceae</taxon>
        <taxon>Circinella</taxon>
    </lineage>
</organism>
<evidence type="ECO:0000256" key="3">
    <source>
        <dbReference type="ARBA" id="ARBA00022989"/>
    </source>
</evidence>
<evidence type="ECO:0000256" key="4">
    <source>
        <dbReference type="ARBA" id="ARBA00023136"/>
    </source>
</evidence>
<dbReference type="OrthoDB" id="5586090at2759"/>
<dbReference type="GO" id="GO:0007031">
    <property type="term" value="P:peroxisome organization"/>
    <property type="evidence" value="ECO:0007669"/>
    <property type="project" value="UniProtKB-ARBA"/>
</dbReference>
<keyword evidence="4" id="KW-0472">Membrane</keyword>
<keyword evidence="8" id="KW-1185">Reference proteome</keyword>
<sequence>MITLLHYLSGFREHKQEEIRLQQALETLRGVELMEKLWQYKDRRQSLLIFIYIYISWVIIHQRFTTQQVASVVGTVFLIWQSPWMKIVRRVLPTTFLHSLFMGIFIGPLESSSLSSASSDTLSTQSSILSKEDRLARRRSMTQRVEDFQRDKMQHHASTSVFEFVMYENQRSWPLTGWRAATIPFLDRAPWTDPAKKSLVPKTEFQLPETIQTQSGAWTWTWTDREWRLASKTETDALGWTYGTLLWSVFDRHPKGWMSTRYRRWARTAALTNGAPTSPTVIMRNHMDYNGNLVTSPTTLRSPPPRIDTASPRNQQLSPMKSPPSPNPSFMSRGKKLTSSVRFSTSSFTDQHDNDSIISHHSTTTNTSNTNIASTTSLKKKLWSSGSSNNISKSSSTANAEQPSRRESVWRSIARVNNGTKQQ</sequence>
<proteinExistence type="predicted"/>